<dbReference type="Proteomes" id="UP000199534">
    <property type="component" value="Unassembled WGS sequence"/>
</dbReference>
<dbReference type="RefSeq" id="WP_092982638.1">
    <property type="nucleotide sequence ID" value="NZ_FOYQ01000002.1"/>
</dbReference>
<evidence type="ECO:0000313" key="2">
    <source>
        <dbReference type="Proteomes" id="UP000199534"/>
    </source>
</evidence>
<reference evidence="1 2" key="1">
    <citation type="submission" date="2016-10" db="EMBL/GenBank/DDBJ databases">
        <authorList>
            <person name="de Groot N.N."/>
        </authorList>
    </citation>
    <scope>NUCLEOTIDE SEQUENCE [LARGE SCALE GENOMIC DNA]</scope>
    <source>
        <strain evidence="1 2">DSM 21019</strain>
    </source>
</reference>
<sequence>MTEKLDFIGGILKENGDGDNWSWLEQQLAALSADPDTRKLYMTYTLIGRKFSASAVNWEAVKPTDPDAFLPGYLLMHRPGMRELARIYLLVGVLESNEAFYSDKVAKIIELADTSELVAFLRFLPVLPGCEAFSFAAVEALRTNIATVFDAIALDNPYPACHFNEQQWNQMYLKAAFMQRNLGRITDISHRANASLARIISDYAHERWAASRDVDPMFWQPVGQFLNEDLLGDMERLLQSENPAKQRAGYLSCLASDNPQAKKLIAGHPLAKTYEKEPFTWTTLNS</sequence>
<dbReference type="InterPro" id="IPR047715">
    <property type="entry name" value="EboA_dom"/>
</dbReference>
<dbReference type="STRING" id="400055.SAMN04490243_2213"/>
<keyword evidence="2" id="KW-1185">Reference proteome</keyword>
<accession>A0A1I6H3T7</accession>
<evidence type="ECO:0000313" key="1">
    <source>
        <dbReference type="EMBL" id="SFR49113.1"/>
    </source>
</evidence>
<name>A0A1I6H3T7_9FLAO</name>
<gene>
    <name evidence="1" type="ORF">SAMN04490243_2213</name>
</gene>
<dbReference type="NCBIfam" id="NF035938">
    <property type="entry name" value="EboA_domain"/>
    <property type="match status" value="1"/>
</dbReference>
<dbReference type="AlphaFoldDB" id="A0A1I6H3T7"/>
<dbReference type="OrthoDB" id="325673at2"/>
<proteinExistence type="predicted"/>
<dbReference type="EMBL" id="FOYQ01000002">
    <property type="protein sequence ID" value="SFR49113.1"/>
    <property type="molecule type" value="Genomic_DNA"/>
</dbReference>
<protein>
    <submittedName>
        <fullName evidence="1">Uncharacterized protein</fullName>
    </submittedName>
</protein>
<organism evidence="1 2">
    <name type="scientific">Robiginitalea myxolifaciens</name>
    <dbReference type="NCBI Taxonomy" id="400055"/>
    <lineage>
        <taxon>Bacteria</taxon>
        <taxon>Pseudomonadati</taxon>
        <taxon>Bacteroidota</taxon>
        <taxon>Flavobacteriia</taxon>
        <taxon>Flavobacteriales</taxon>
        <taxon>Flavobacteriaceae</taxon>
        <taxon>Robiginitalea</taxon>
    </lineage>
</organism>